<comment type="subcellular location">
    <subcellularLocation>
        <location evidence="1">Nucleus</location>
    </subcellularLocation>
</comment>
<keyword evidence="3" id="KW-0238">DNA-binding</keyword>
<evidence type="ECO:0000256" key="5">
    <source>
        <dbReference type="ARBA" id="ARBA00023242"/>
    </source>
</evidence>
<feature type="region of interest" description="Disordered" evidence="6">
    <location>
        <begin position="77"/>
        <end position="101"/>
    </location>
</feature>
<name>A0A6G8D8Y4_LILLO</name>
<dbReference type="PROSITE" id="PS50811">
    <property type="entry name" value="WRKY"/>
    <property type="match status" value="1"/>
</dbReference>
<dbReference type="Pfam" id="PF03106">
    <property type="entry name" value="WRKY"/>
    <property type="match status" value="1"/>
</dbReference>
<dbReference type="AlphaFoldDB" id="A0A6G8D8Y4"/>
<reference evidence="8" key="1">
    <citation type="submission" date="2018-07" db="EMBL/GenBank/DDBJ databases">
        <title>In silico identification of WRKY family genes using transcriptome data against Botrytis infection in Lilium longiflorum.</title>
        <authorList>
            <person name="Kumari S."/>
            <person name="Subburaj S."/>
            <person name="Lee G.-J."/>
        </authorList>
    </citation>
    <scope>NUCLEOTIDE SEQUENCE</scope>
</reference>
<evidence type="ECO:0000259" key="7">
    <source>
        <dbReference type="PROSITE" id="PS50811"/>
    </source>
</evidence>
<dbReference type="InterPro" id="IPR036576">
    <property type="entry name" value="WRKY_dom_sf"/>
</dbReference>
<protein>
    <submittedName>
        <fullName evidence="8">Putative WRKY transcription factor 70</fullName>
    </submittedName>
</protein>
<proteinExistence type="evidence at transcript level"/>
<evidence type="ECO:0000256" key="6">
    <source>
        <dbReference type="SAM" id="MobiDB-lite"/>
    </source>
</evidence>
<keyword evidence="2" id="KW-0805">Transcription regulation</keyword>
<accession>A0A6G8D8Y4</accession>
<dbReference type="InterPro" id="IPR044810">
    <property type="entry name" value="WRKY_plant"/>
</dbReference>
<dbReference type="EMBL" id="MH614355">
    <property type="protein sequence ID" value="QIL87969.1"/>
    <property type="molecule type" value="mRNA"/>
</dbReference>
<evidence type="ECO:0000256" key="3">
    <source>
        <dbReference type="ARBA" id="ARBA00023125"/>
    </source>
</evidence>
<dbReference type="Gene3D" id="2.20.25.80">
    <property type="entry name" value="WRKY domain"/>
    <property type="match status" value="1"/>
</dbReference>
<dbReference type="GO" id="GO:0043565">
    <property type="term" value="F:sequence-specific DNA binding"/>
    <property type="evidence" value="ECO:0007669"/>
    <property type="project" value="InterPro"/>
</dbReference>
<dbReference type="PANTHER" id="PTHR31282">
    <property type="entry name" value="WRKY TRANSCRIPTION FACTOR 21-RELATED"/>
    <property type="match status" value="1"/>
</dbReference>
<feature type="domain" description="WRKY" evidence="7">
    <location>
        <begin position="121"/>
        <end position="179"/>
    </location>
</feature>
<keyword evidence="4" id="KW-0804">Transcription</keyword>
<dbReference type="SUPFAM" id="SSF118290">
    <property type="entry name" value="WRKY DNA-binding domain"/>
    <property type="match status" value="1"/>
</dbReference>
<dbReference type="GO" id="GO:0003700">
    <property type="term" value="F:DNA-binding transcription factor activity"/>
    <property type="evidence" value="ECO:0007669"/>
    <property type="project" value="InterPro"/>
</dbReference>
<organism evidence="8">
    <name type="scientific">Lilium longiflorum</name>
    <name type="common">Trumpet lily</name>
    <dbReference type="NCBI Taxonomy" id="4690"/>
    <lineage>
        <taxon>Eukaryota</taxon>
        <taxon>Viridiplantae</taxon>
        <taxon>Streptophyta</taxon>
        <taxon>Embryophyta</taxon>
        <taxon>Tracheophyta</taxon>
        <taxon>Spermatophyta</taxon>
        <taxon>Magnoliopsida</taxon>
        <taxon>Liliopsida</taxon>
        <taxon>Liliales</taxon>
        <taxon>Liliaceae</taxon>
        <taxon>Lilium</taxon>
    </lineage>
</organism>
<evidence type="ECO:0000256" key="2">
    <source>
        <dbReference type="ARBA" id="ARBA00023015"/>
    </source>
</evidence>
<evidence type="ECO:0000256" key="1">
    <source>
        <dbReference type="ARBA" id="ARBA00004123"/>
    </source>
</evidence>
<keyword evidence="5" id="KW-0539">Nucleus</keyword>
<dbReference type="InterPro" id="IPR003657">
    <property type="entry name" value="WRKY_dom"/>
</dbReference>
<dbReference type="SMART" id="SM00774">
    <property type="entry name" value="WRKY"/>
    <property type="match status" value="1"/>
</dbReference>
<dbReference type="GO" id="GO:0005634">
    <property type="term" value="C:nucleus"/>
    <property type="evidence" value="ECO:0007669"/>
    <property type="project" value="UniProtKB-SubCell"/>
</dbReference>
<evidence type="ECO:0000313" key="8">
    <source>
        <dbReference type="EMBL" id="QIL87969.1"/>
    </source>
</evidence>
<sequence length="195" mass="21764">MRDMEASVMLEGSSSPPPDWKLTVEALIRGARDSASLLSCQLQDHASGSPSRVLAEGIIHSISRALLVLDDCEKSAVPTTTNPSPAASDDRQNEVSSGKRKITCGRRVYRRRSLPYSCTTITAKTTKDAYSWRKYGQKRIYNATFPRCYYRCTHKPDRGCQATRQVQQSEEDPAMFVSTRADPTRTKLLLQSLTT</sequence>
<evidence type="ECO:0000256" key="4">
    <source>
        <dbReference type="ARBA" id="ARBA00023163"/>
    </source>
</evidence>